<organism evidence="1">
    <name type="scientific">Mytilinidion resinicola</name>
    <dbReference type="NCBI Taxonomy" id="574789"/>
    <lineage>
        <taxon>Eukaryota</taxon>
        <taxon>Fungi</taxon>
        <taxon>Dikarya</taxon>
        <taxon>Ascomycota</taxon>
        <taxon>Pezizomycotina</taxon>
        <taxon>Dothideomycetes</taxon>
        <taxon>Pleosporomycetidae</taxon>
        <taxon>Mytilinidiales</taxon>
        <taxon>Mytilinidiaceae</taxon>
        <taxon>Mytilinidion</taxon>
    </lineage>
</organism>
<evidence type="ECO:0000313" key="3">
    <source>
        <dbReference type="RefSeq" id="XP_033568811.1"/>
    </source>
</evidence>
<dbReference type="InterPro" id="IPR038883">
    <property type="entry name" value="AN11006-like"/>
</dbReference>
<dbReference type="Proteomes" id="UP000504636">
    <property type="component" value="Unplaced"/>
</dbReference>
<protein>
    <submittedName>
        <fullName evidence="1 3">Uncharacterized protein</fullName>
    </submittedName>
</protein>
<reference evidence="3" key="2">
    <citation type="submission" date="2020-04" db="EMBL/GenBank/DDBJ databases">
        <authorList>
            <consortium name="NCBI Genome Project"/>
        </authorList>
    </citation>
    <scope>NUCLEOTIDE SEQUENCE</scope>
    <source>
        <strain evidence="3">CBS 304.34</strain>
    </source>
</reference>
<evidence type="ECO:0000313" key="1">
    <source>
        <dbReference type="EMBL" id="KAF2801847.1"/>
    </source>
</evidence>
<reference evidence="1 3" key="1">
    <citation type="journal article" date="2020" name="Stud. Mycol.">
        <title>101 Dothideomycetes genomes: a test case for predicting lifestyles and emergence of pathogens.</title>
        <authorList>
            <person name="Haridas S."/>
            <person name="Albert R."/>
            <person name="Binder M."/>
            <person name="Bloem J."/>
            <person name="Labutti K."/>
            <person name="Salamov A."/>
            <person name="Andreopoulos B."/>
            <person name="Baker S."/>
            <person name="Barry K."/>
            <person name="Bills G."/>
            <person name="Bluhm B."/>
            <person name="Cannon C."/>
            <person name="Castanera R."/>
            <person name="Culley D."/>
            <person name="Daum C."/>
            <person name="Ezra D."/>
            <person name="Gonzalez J."/>
            <person name="Henrissat B."/>
            <person name="Kuo A."/>
            <person name="Liang C."/>
            <person name="Lipzen A."/>
            <person name="Lutzoni F."/>
            <person name="Magnuson J."/>
            <person name="Mondo S."/>
            <person name="Nolan M."/>
            <person name="Ohm R."/>
            <person name="Pangilinan J."/>
            <person name="Park H.-J."/>
            <person name="Ramirez L."/>
            <person name="Alfaro M."/>
            <person name="Sun H."/>
            <person name="Tritt A."/>
            <person name="Yoshinaga Y."/>
            <person name="Zwiers L.-H."/>
            <person name="Turgeon B."/>
            <person name="Goodwin S."/>
            <person name="Spatafora J."/>
            <person name="Crous P."/>
            <person name="Grigoriev I."/>
        </authorList>
    </citation>
    <scope>NUCLEOTIDE SEQUENCE</scope>
    <source>
        <strain evidence="1 3">CBS 304.34</strain>
    </source>
</reference>
<dbReference type="PANTHER" id="PTHR42085:SF1">
    <property type="entry name" value="F-BOX DOMAIN-CONTAINING PROTEIN"/>
    <property type="match status" value="1"/>
</dbReference>
<dbReference type="GeneID" id="54454275"/>
<proteinExistence type="predicted"/>
<dbReference type="RefSeq" id="XP_033568811.1">
    <property type="nucleotide sequence ID" value="XM_033713382.1"/>
</dbReference>
<dbReference type="AlphaFoldDB" id="A0A6A6Y210"/>
<accession>A0A6A6Y210</accession>
<evidence type="ECO:0000313" key="2">
    <source>
        <dbReference type="Proteomes" id="UP000504636"/>
    </source>
</evidence>
<dbReference type="EMBL" id="MU003727">
    <property type="protein sequence ID" value="KAF2801847.1"/>
    <property type="molecule type" value="Genomic_DNA"/>
</dbReference>
<dbReference type="PANTHER" id="PTHR42085">
    <property type="entry name" value="F-BOX DOMAIN-CONTAINING PROTEIN"/>
    <property type="match status" value="1"/>
</dbReference>
<name>A0A6A6Y210_9PEZI</name>
<sequence length="226" mass="25828">MSVSIHPPLELPFRFFDLPAELRTEIYDYILQDDTFIVHHPPSNFTKRHMRSRLCRSGVAGGFFIPHRLALLDTNQQARLELAPLVFSSKVQITMPNHTSLLNLTRNFGTLGLERITYLGMNMSFNGLIAGIRKKPSLRDMFFQLTGLKRLEISIYVNLGTYIPDPVRKFIDFEFVKALGLRELHAAGVKVVLKCVLLGARSKTIEWENELAKWEQGVVDAMKQMP</sequence>
<dbReference type="OrthoDB" id="5314997at2759"/>
<reference evidence="3" key="3">
    <citation type="submission" date="2025-04" db="UniProtKB">
        <authorList>
            <consortium name="RefSeq"/>
        </authorList>
    </citation>
    <scope>IDENTIFICATION</scope>
    <source>
        <strain evidence="3">CBS 304.34</strain>
    </source>
</reference>
<keyword evidence="2" id="KW-1185">Reference proteome</keyword>
<gene>
    <name evidence="1 3" type="ORF">BDZ99DRAFT_214232</name>
</gene>